<keyword evidence="1" id="KW-0245">EGF-like domain</keyword>
<comment type="caution">
    <text evidence="3">The sequence shown here is derived from an EMBL/GenBank/DDBJ whole genome shotgun (WGS) entry which is preliminary data.</text>
</comment>
<dbReference type="PROSITE" id="PS50026">
    <property type="entry name" value="EGF_3"/>
    <property type="match status" value="1"/>
</dbReference>
<keyword evidence="1" id="KW-1015">Disulfide bond</keyword>
<keyword evidence="4" id="KW-1185">Reference proteome</keyword>
<feature type="disulfide bond" evidence="1">
    <location>
        <begin position="91"/>
        <end position="100"/>
    </location>
</feature>
<name>A0AAV4RHT2_CAEEX</name>
<dbReference type="Gene3D" id="2.10.25.10">
    <property type="entry name" value="Laminin"/>
    <property type="match status" value="1"/>
</dbReference>
<dbReference type="PROSITE" id="PS00022">
    <property type="entry name" value="EGF_1"/>
    <property type="match status" value="1"/>
</dbReference>
<dbReference type="Proteomes" id="UP001054945">
    <property type="component" value="Unassembled WGS sequence"/>
</dbReference>
<dbReference type="CDD" id="cd00054">
    <property type="entry name" value="EGF_CA"/>
    <property type="match status" value="1"/>
</dbReference>
<comment type="caution">
    <text evidence="1">Lacks conserved residue(s) required for the propagation of feature annotation.</text>
</comment>
<accession>A0AAV4RHT2</accession>
<dbReference type="AlphaFoldDB" id="A0AAV4RHT2"/>
<gene>
    <name evidence="3" type="ORF">CEXT_726471</name>
</gene>
<feature type="domain" description="EGF-like" evidence="2">
    <location>
        <begin position="64"/>
        <end position="101"/>
    </location>
</feature>
<organism evidence="3 4">
    <name type="scientific">Caerostris extrusa</name>
    <name type="common">Bark spider</name>
    <name type="synonym">Caerostris bankana</name>
    <dbReference type="NCBI Taxonomy" id="172846"/>
    <lineage>
        <taxon>Eukaryota</taxon>
        <taxon>Metazoa</taxon>
        <taxon>Ecdysozoa</taxon>
        <taxon>Arthropoda</taxon>
        <taxon>Chelicerata</taxon>
        <taxon>Arachnida</taxon>
        <taxon>Araneae</taxon>
        <taxon>Araneomorphae</taxon>
        <taxon>Entelegynae</taxon>
        <taxon>Araneoidea</taxon>
        <taxon>Araneidae</taxon>
        <taxon>Caerostris</taxon>
    </lineage>
</organism>
<protein>
    <recommendedName>
        <fullName evidence="2">EGF-like domain-containing protein</fullName>
    </recommendedName>
</protein>
<evidence type="ECO:0000256" key="1">
    <source>
        <dbReference type="PROSITE-ProRule" id="PRU00076"/>
    </source>
</evidence>
<dbReference type="EMBL" id="BPLR01007959">
    <property type="protein sequence ID" value="GIY21025.1"/>
    <property type="molecule type" value="Genomic_DNA"/>
</dbReference>
<evidence type="ECO:0000259" key="2">
    <source>
        <dbReference type="PROSITE" id="PS50026"/>
    </source>
</evidence>
<evidence type="ECO:0000313" key="4">
    <source>
        <dbReference type="Proteomes" id="UP001054945"/>
    </source>
</evidence>
<reference evidence="3 4" key="1">
    <citation type="submission" date="2021-06" db="EMBL/GenBank/DDBJ databases">
        <title>Caerostris extrusa draft genome.</title>
        <authorList>
            <person name="Kono N."/>
            <person name="Arakawa K."/>
        </authorList>
    </citation>
    <scope>NUCLEOTIDE SEQUENCE [LARGE SCALE GENOMIC DNA]</scope>
</reference>
<proteinExistence type="predicted"/>
<dbReference type="SUPFAM" id="SSF57196">
    <property type="entry name" value="EGF/Laminin"/>
    <property type="match status" value="1"/>
</dbReference>
<dbReference type="InterPro" id="IPR000742">
    <property type="entry name" value="EGF"/>
</dbReference>
<evidence type="ECO:0000313" key="3">
    <source>
        <dbReference type="EMBL" id="GIY21025.1"/>
    </source>
</evidence>
<sequence length="153" mass="17424">MFLKNIGNESKKEEAVLIHIFAQILLRSGLNAKAVSIHKLPAEALVEGNSSKGDMVHSLKNNSWEEPCLWNSDCQNGGTCEDQGEFKLCKCKPGVFGGRCHVVEDCHYKYSNCKKERGTCSYDVEKRKLYAHALTIKYCIRMKIFAKVWIFKF</sequence>